<evidence type="ECO:0000313" key="2">
    <source>
        <dbReference type="Proteomes" id="UP000477849"/>
    </source>
</evidence>
<dbReference type="InterPro" id="IPR016024">
    <property type="entry name" value="ARM-type_fold"/>
</dbReference>
<dbReference type="Proteomes" id="UP000477849">
    <property type="component" value="Unassembled WGS sequence"/>
</dbReference>
<protein>
    <submittedName>
        <fullName evidence="1">DNA alkylation repair protein</fullName>
    </submittedName>
</protein>
<comment type="caution">
    <text evidence="1">The sequence shown here is derived from an EMBL/GenBank/DDBJ whole genome shotgun (WGS) entry which is preliminary data.</text>
</comment>
<dbReference type="CDD" id="cd06561">
    <property type="entry name" value="AlkD_like"/>
    <property type="match status" value="1"/>
</dbReference>
<dbReference type="PANTHER" id="PTHR41291">
    <property type="entry name" value="DNA ALKYLATION REPAIR PROTEIN"/>
    <property type="match status" value="1"/>
</dbReference>
<dbReference type="InterPro" id="IPR014825">
    <property type="entry name" value="DNA_alkylation"/>
</dbReference>
<evidence type="ECO:0000313" key="1">
    <source>
        <dbReference type="EMBL" id="NGO62911.1"/>
    </source>
</evidence>
<dbReference type="PANTHER" id="PTHR41291:SF1">
    <property type="entry name" value="DNA ALKYLATION REPAIR PROTEIN"/>
    <property type="match status" value="1"/>
</dbReference>
<gene>
    <name evidence="1" type="ORF">G6N76_04440</name>
</gene>
<proteinExistence type="predicted"/>
<dbReference type="RefSeq" id="WP_163899593.1">
    <property type="nucleotide sequence ID" value="NZ_CP048427.1"/>
</dbReference>
<reference evidence="1 2" key="1">
    <citation type="submission" date="2020-02" db="EMBL/GenBank/DDBJ databases">
        <title>Genome sequence of the type strain CCBAU10050 of Rhizobium daejeonense.</title>
        <authorList>
            <person name="Gao J."/>
            <person name="Sun J."/>
        </authorList>
    </citation>
    <scope>NUCLEOTIDE SEQUENCE [LARGE SCALE GENOMIC DNA]</scope>
    <source>
        <strain evidence="1 2">CCBAU10050</strain>
    </source>
</reference>
<keyword evidence="2" id="KW-1185">Reference proteome</keyword>
<dbReference type="SUPFAM" id="SSF48371">
    <property type="entry name" value="ARM repeat"/>
    <property type="match status" value="1"/>
</dbReference>
<dbReference type="AlphaFoldDB" id="A0A6M1RY74"/>
<organism evidence="1 2">
    <name type="scientific">Rhizobium daejeonense</name>
    <dbReference type="NCBI Taxonomy" id="240521"/>
    <lineage>
        <taxon>Bacteria</taxon>
        <taxon>Pseudomonadati</taxon>
        <taxon>Pseudomonadota</taxon>
        <taxon>Alphaproteobacteria</taxon>
        <taxon>Hyphomicrobiales</taxon>
        <taxon>Rhizobiaceae</taxon>
        <taxon>Rhizobium/Agrobacterium group</taxon>
        <taxon>Rhizobium</taxon>
    </lineage>
</organism>
<accession>A0A6M1RY74</accession>
<dbReference type="EMBL" id="JAAKZH010000001">
    <property type="protein sequence ID" value="NGO62911.1"/>
    <property type="molecule type" value="Genomic_DNA"/>
</dbReference>
<sequence length="230" mass="25691">MTLTRAATTSEIVAHLRTLGNDSNVEGMSRFGIATETALGISNPDLQKLAKSIGRDHGRALELWKTGVREARMLAIYTADPKVMTRDEMEAWASDFASWEIVDAAADLLTETPYWRELIEQFAGDDREFVRRTAFSMIAGATVHNKSEPDKTLIAYLPLIERHAGDERNFVKKAVNWALRNIGKRNRTCHGPALVLAEKLATSDDRTARWIGKDALRELSSDKILAKLKP</sequence>
<dbReference type="Gene3D" id="1.25.10.90">
    <property type="match status" value="1"/>
</dbReference>
<dbReference type="Pfam" id="PF08713">
    <property type="entry name" value="DNA_alkylation"/>
    <property type="match status" value="1"/>
</dbReference>
<name>A0A6M1RY74_9HYPH</name>